<sequence>MEEFMQGVGVVGLVVLAVVGLAAGWIASQVSGGRHRGRYMLIGLVSAIAAPLLLVALGVTVLAASGLVAMVVAALIGAVIVLFLARLLFD</sequence>
<dbReference type="RefSeq" id="WP_011909822.1">
    <property type="nucleotide sequence ID" value="NZ_CP089965.1"/>
</dbReference>
<proteinExistence type="predicted"/>
<protein>
    <recommendedName>
        <fullName evidence="3">GlsB/YeaQ/YmgE family stress response membrane protein</fullName>
    </recommendedName>
</protein>
<evidence type="ECO:0000313" key="2">
    <source>
        <dbReference type="Proteomes" id="UP000244060"/>
    </source>
</evidence>
<comment type="caution">
    <text evidence="1">The sequence shown here is derived from an EMBL/GenBank/DDBJ whole genome shotgun (WGS) entry which is preliminary data.</text>
</comment>
<organism evidence="1 2">
    <name type="scientific">Cereibacter azotoformans</name>
    <dbReference type="NCBI Taxonomy" id="43057"/>
    <lineage>
        <taxon>Bacteria</taxon>
        <taxon>Pseudomonadati</taxon>
        <taxon>Pseudomonadota</taxon>
        <taxon>Alphaproteobacteria</taxon>
        <taxon>Rhodobacterales</taxon>
        <taxon>Paracoccaceae</taxon>
        <taxon>Cereibacter</taxon>
    </lineage>
</organism>
<evidence type="ECO:0000313" key="1">
    <source>
        <dbReference type="EMBL" id="PTR14045.1"/>
    </source>
</evidence>
<dbReference type="AlphaFoldDB" id="A0A2T5JV69"/>
<dbReference type="Proteomes" id="UP000244060">
    <property type="component" value="Unassembled WGS sequence"/>
</dbReference>
<reference evidence="1 2" key="1">
    <citation type="submission" date="2018-04" db="EMBL/GenBank/DDBJ databases">
        <title>Genomic Encyclopedia of Type Strains, Phase III (KMG-III): the genomes of soil and plant-associated and newly described type strains.</title>
        <authorList>
            <person name="Whitman W."/>
        </authorList>
    </citation>
    <scope>NUCLEOTIDE SEQUENCE [LARGE SCALE GENOMIC DNA]</scope>
    <source>
        <strain evidence="1 2">KA25</strain>
    </source>
</reference>
<keyword evidence="2" id="KW-1185">Reference proteome</keyword>
<evidence type="ECO:0008006" key="3">
    <source>
        <dbReference type="Google" id="ProtNLM"/>
    </source>
</evidence>
<accession>A0A2T5JV69</accession>
<name>A0A2T5JV69_9RHOB</name>
<gene>
    <name evidence="1" type="ORF">C8J28_11840</name>
</gene>
<dbReference type="EMBL" id="QAOT01000018">
    <property type="protein sequence ID" value="PTR14045.1"/>
    <property type="molecule type" value="Genomic_DNA"/>
</dbReference>